<organism evidence="2 3">
    <name type="scientific">Panicum hallii var. hallii</name>
    <dbReference type="NCBI Taxonomy" id="1504633"/>
    <lineage>
        <taxon>Eukaryota</taxon>
        <taxon>Viridiplantae</taxon>
        <taxon>Streptophyta</taxon>
        <taxon>Embryophyta</taxon>
        <taxon>Tracheophyta</taxon>
        <taxon>Spermatophyta</taxon>
        <taxon>Magnoliopsida</taxon>
        <taxon>Liliopsida</taxon>
        <taxon>Poales</taxon>
        <taxon>Poaceae</taxon>
        <taxon>PACMAD clade</taxon>
        <taxon>Panicoideae</taxon>
        <taxon>Panicodae</taxon>
        <taxon>Paniceae</taxon>
        <taxon>Panicinae</taxon>
        <taxon>Panicum</taxon>
        <taxon>Panicum sect. Panicum</taxon>
    </lineage>
</organism>
<dbReference type="AlphaFoldDB" id="A0A2T7EEW5"/>
<dbReference type="Gramene" id="PUZ66370">
    <property type="protein sequence ID" value="PUZ66370"/>
    <property type="gene ID" value="GQ55_3G302100"/>
</dbReference>
<accession>A0A2T7EEW5</accession>
<gene>
    <name evidence="2" type="ORF">GQ55_3G302100</name>
</gene>
<keyword evidence="3" id="KW-1185">Reference proteome</keyword>
<protein>
    <submittedName>
        <fullName evidence="2">Uncharacterized protein</fullName>
    </submittedName>
</protein>
<feature type="region of interest" description="Disordered" evidence="1">
    <location>
        <begin position="71"/>
        <end position="91"/>
    </location>
</feature>
<evidence type="ECO:0000313" key="2">
    <source>
        <dbReference type="EMBL" id="PUZ66370.1"/>
    </source>
</evidence>
<dbReference type="GO" id="GO:0005739">
    <property type="term" value="C:mitochondrion"/>
    <property type="evidence" value="ECO:0007669"/>
    <property type="project" value="TreeGrafter"/>
</dbReference>
<dbReference type="Pfam" id="PF03242">
    <property type="entry name" value="LEA_3a"/>
    <property type="match status" value="1"/>
</dbReference>
<dbReference type="InterPro" id="IPR004926">
    <property type="entry name" value="LEA_3a"/>
</dbReference>
<proteinExistence type="predicted"/>
<evidence type="ECO:0000256" key="1">
    <source>
        <dbReference type="SAM" id="MobiDB-lite"/>
    </source>
</evidence>
<sequence length="188" mass="20920">MGHGPSSDSHLKIEPTTVCLYMQSLLNAFQKTCLPITSESLPFSLLTIRLHPFFSSYINIVLDRRRFLPNKKKRQREPETGKARSPPSSCDQMARVASSCAAILAQRRGLSAAMTVAEESVKKVEEKAVKLGTVAKDIASAMATTTEEKTAFWEPDPETGYYRPVTGTKEVDPADLRAEMLKQRMLQD</sequence>
<dbReference type="PANTHER" id="PTHR33509">
    <property type="entry name" value="LATE EMBRYOGENIS ABUNDANT PROTEIN 2-RELATED"/>
    <property type="match status" value="1"/>
</dbReference>
<dbReference type="Proteomes" id="UP000244336">
    <property type="component" value="Chromosome 3"/>
</dbReference>
<name>A0A2T7EEW5_9POAL</name>
<dbReference type="PANTHER" id="PTHR33509:SF3">
    <property type="entry name" value="OS05G0362600 PROTEIN"/>
    <property type="match status" value="1"/>
</dbReference>
<dbReference type="OrthoDB" id="1693956at2759"/>
<reference evidence="2 3" key="1">
    <citation type="submission" date="2018-04" db="EMBL/GenBank/DDBJ databases">
        <title>WGS assembly of Panicum hallii var. hallii HAL2.</title>
        <authorList>
            <person name="Lovell J."/>
            <person name="Jenkins J."/>
            <person name="Lowry D."/>
            <person name="Mamidi S."/>
            <person name="Sreedasyam A."/>
            <person name="Weng X."/>
            <person name="Barry K."/>
            <person name="Bonette J."/>
            <person name="Campitelli B."/>
            <person name="Daum C."/>
            <person name="Gordon S."/>
            <person name="Gould B."/>
            <person name="Lipzen A."/>
            <person name="MacQueen A."/>
            <person name="Palacio-Mejia J."/>
            <person name="Plott C."/>
            <person name="Shakirov E."/>
            <person name="Shu S."/>
            <person name="Yoshinaga Y."/>
            <person name="Zane M."/>
            <person name="Rokhsar D."/>
            <person name="Grimwood J."/>
            <person name="Schmutz J."/>
            <person name="Juenger T."/>
        </authorList>
    </citation>
    <scope>NUCLEOTIDE SEQUENCE [LARGE SCALE GENOMIC DNA]</scope>
    <source>
        <strain evidence="3">cv. HAL2</strain>
    </source>
</reference>
<dbReference type="EMBL" id="CM009751">
    <property type="protein sequence ID" value="PUZ66370.1"/>
    <property type="molecule type" value="Genomic_DNA"/>
</dbReference>
<feature type="region of interest" description="Disordered" evidence="1">
    <location>
        <begin position="147"/>
        <end position="168"/>
    </location>
</feature>
<dbReference type="GO" id="GO:0006950">
    <property type="term" value="P:response to stress"/>
    <property type="evidence" value="ECO:0007669"/>
    <property type="project" value="TreeGrafter"/>
</dbReference>
<evidence type="ECO:0000313" key="3">
    <source>
        <dbReference type="Proteomes" id="UP000244336"/>
    </source>
</evidence>